<evidence type="ECO:0000313" key="9">
    <source>
        <dbReference type="Proteomes" id="UP000479132"/>
    </source>
</evidence>
<evidence type="ECO:0000256" key="3">
    <source>
        <dbReference type="ARBA" id="ARBA00012000"/>
    </source>
</evidence>
<dbReference type="Pfam" id="PF00730">
    <property type="entry name" value="HhH-GPD"/>
    <property type="match status" value="1"/>
</dbReference>
<evidence type="ECO:0000256" key="4">
    <source>
        <dbReference type="ARBA" id="ARBA00022763"/>
    </source>
</evidence>
<dbReference type="EMBL" id="JAALLS010000002">
    <property type="protein sequence ID" value="NGP87087.1"/>
    <property type="molecule type" value="Genomic_DNA"/>
</dbReference>
<dbReference type="CDD" id="cd00056">
    <property type="entry name" value="ENDO3c"/>
    <property type="match status" value="1"/>
</dbReference>
<dbReference type="InterPro" id="IPR012904">
    <property type="entry name" value="OGG_N"/>
</dbReference>
<keyword evidence="4" id="KW-0227">DNA damage</keyword>
<dbReference type="Gene3D" id="1.10.1670.10">
    <property type="entry name" value="Helix-hairpin-Helix base-excision DNA repair enzymes (C-terminal)"/>
    <property type="match status" value="1"/>
</dbReference>
<comment type="similarity">
    <text evidence="2">Belongs to the alkylbase DNA glycosidase AlkA family.</text>
</comment>
<dbReference type="PANTHER" id="PTHR43003">
    <property type="entry name" value="DNA-3-METHYLADENINE GLYCOSYLASE"/>
    <property type="match status" value="1"/>
</dbReference>
<organism evidence="8 9">
    <name type="scientific">Fodinibius halophilus</name>
    <dbReference type="NCBI Taxonomy" id="1736908"/>
    <lineage>
        <taxon>Bacteria</taxon>
        <taxon>Pseudomonadati</taxon>
        <taxon>Balneolota</taxon>
        <taxon>Balneolia</taxon>
        <taxon>Balneolales</taxon>
        <taxon>Balneolaceae</taxon>
        <taxon>Fodinibius</taxon>
    </lineage>
</organism>
<dbReference type="InterPro" id="IPR003265">
    <property type="entry name" value="HhH-GPD_domain"/>
</dbReference>
<dbReference type="SMART" id="SM00478">
    <property type="entry name" value="ENDO3c"/>
    <property type="match status" value="1"/>
</dbReference>
<comment type="caution">
    <text evidence="8">The sequence shown here is derived from an EMBL/GenBank/DDBJ whole genome shotgun (WGS) entry which is preliminary data.</text>
</comment>
<sequence length="302" mass="35219">MSTENDTIYISTPKIFSFAECRNFLDRGYDDCLFSIEDATIRKPLRINGEKGLFAISQQETHLKVEECTGAIPKNHFSEAKQYIVDWLGLERDLQPFYELLEQHDELAWMPDRYHGLRLIGIPDLFEALCWCVIGQQINLTFAYKLKRRLVEKFGTFITYDSQRHYFFPEPEVLAQLTADELREMQFSRRKGEYIIGIAQQFAEGALEKSSLTSLPDRQQMLDRLTKIRGVGEWTANYVLMKSLQQPNCITYGDTGLQSAVSELLGLNRKPNREEVEELFTPFAGWESYLNIYLWRTLSSYR</sequence>
<evidence type="ECO:0000259" key="7">
    <source>
        <dbReference type="SMART" id="SM00478"/>
    </source>
</evidence>
<dbReference type="GO" id="GO:0032131">
    <property type="term" value="F:alkylated DNA binding"/>
    <property type="evidence" value="ECO:0007669"/>
    <property type="project" value="TreeGrafter"/>
</dbReference>
<protein>
    <recommendedName>
        <fullName evidence="3">DNA-3-methyladenine glycosylase II</fullName>
        <ecNumber evidence="3">3.2.2.21</ecNumber>
    </recommendedName>
</protein>
<dbReference type="GO" id="GO:0006307">
    <property type="term" value="P:DNA alkylation repair"/>
    <property type="evidence" value="ECO:0007669"/>
    <property type="project" value="TreeGrafter"/>
</dbReference>
<proteinExistence type="inferred from homology"/>
<evidence type="ECO:0000256" key="1">
    <source>
        <dbReference type="ARBA" id="ARBA00000086"/>
    </source>
</evidence>
<dbReference type="Gene3D" id="3.30.310.20">
    <property type="entry name" value="DNA-3-methyladenine glycosylase AlkA, N-terminal domain"/>
    <property type="match status" value="1"/>
</dbReference>
<dbReference type="GO" id="GO:0008725">
    <property type="term" value="F:DNA-3-methyladenine glycosylase activity"/>
    <property type="evidence" value="ECO:0007669"/>
    <property type="project" value="TreeGrafter"/>
</dbReference>
<comment type="catalytic activity">
    <reaction evidence="1">
        <text>Hydrolysis of alkylated DNA, releasing 3-methyladenine, 3-methylguanine, 7-methylguanine and 7-methyladenine.</text>
        <dbReference type="EC" id="3.2.2.21"/>
    </reaction>
</comment>
<evidence type="ECO:0000256" key="6">
    <source>
        <dbReference type="ARBA" id="ARBA00023204"/>
    </source>
</evidence>
<dbReference type="GO" id="GO:0005737">
    <property type="term" value="C:cytoplasm"/>
    <property type="evidence" value="ECO:0007669"/>
    <property type="project" value="TreeGrafter"/>
</dbReference>
<dbReference type="GO" id="GO:0043916">
    <property type="term" value="F:DNA-7-methylguanine glycosylase activity"/>
    <property type="evidence" value="ECO:0007669"/>
    <property type="project" value="TreeGrafter"/>
</dbReference>
<dbReference type="InterPro" id="IPR023170">
    <property type="entry name" value="HhH_base_excis_C"/>
</dbReference>
<dbReference type="InterPro" id="IPR011257">
    <property type="entry name" value="DNA_glycosylase"/>
</dbReference>
<dbReference type="PANTHER" id="PTHR43003:SF12">
    <property type="entry name" value="DNA-3-METHYLADENINE GLYCOSYLASE"/>
    <property type="match status" value="1"/>
</dbReference>
<dbReference type="GO" id="GO:0008534">
    <property type="term" value="F:oxidized purine nucleobase lesion DNA N-glycosylase activity"/>
    <property type="evidence" value="ECO:0007669"/>
    <property type="project" value="InterPro"/>
</dbReference>
<dbReference type="AlphaFoldDB" id="A0A6M1SZJ9"/>
<evidence type="ECO:0000313" key="8">
    <source>
        <dbReference type="EMBL" id="NGP87087.1"/>
    </source>
</evidence>
<dbReference type="GO" id="GO:0006289">
    <property type="term" value="P:nucleotide-excision repair"/>
    <property type="evidence" value="ECO:0007669"/>
    <property type="project" value="InterPro"/>
</dbReference>
<keyword evidence="9" id="KW-1185">Reference proteome</keyword>
<dbReference type="Gene3D" id="1.10.340.30">
    <property type="entry name" value="Hypothetical protein, domain 2"/>
    <property type="match status" value="1"/>
</dbReference>
<dbReference type="InterPro" id="IPR037046">
    <property type="entry name" value="AlkA_N_sf"/>
</dbReference>
<gene>
    <name evidence="8" type="ORF">G3569_01870</name>
</gene>
<dbReference type="InterPro" id="IPR051912">
    <property type="entry name" value="Alkylbase_DNA_Glycosylase/TA"/>
</dbReference>
<dbReference type="SUPFAM" id="SSF48150">
    <property type="entry name" value="DNA-glycosylase"/>
    <property type="match status" value="1"/>
</dbReference>
<keyword evidence="6" id="KW-0234">DNA repair</keyword>
<name>A0A6M1SZJ9_9BACT</name>
<dbReference type="Proteomes" id="UP000479132">
    <property type="component" value="Unassembled WGS sequence"/>
</dbReference>
<reference evidence="8 9" key="1">
    <citation type="submission" date="2020-02" db="EMBL/GenBank/DDBJ databases">
        <title>Aliifodinibius halophilus 2W32, complete genome.</title>
        <authorList>
            <person name="Li Y."/>
            <person name="Wu S."/>
        </authorList>
    </citation>
    <scope>NUCLEOTIDE SEQUENCE [LARGE SCALE GENOMIC DNA]</scope>
    <source>
        <strain evidence="8 9">2W32</strain>
    </source>
</reference>
<evidence type="ECO:0000256" key="5">
    <source>
        <dbReference type="ARBA" id="ARBA00022801"/>
    </source>
</evidence>
<evidence type="ECO:0000256" key="2">
    <source>
        <dbReference type="ARBA" id="ARBA00010817"/>
    </source>
</evidence>
<dbReference type="Pfam" id="PF07934">
    <property type="entry name" value="OGG_N"/>
    <property type="match status" value="1"/>
</dbReference>
<dbReference type="FunFam" id="1.10.340.30:FF:000004">
    <property type="entry name" value="DNA-3-methyladenine glycosylase II"/>
    <property type="match status" value="1"/>
</dbReference>
<dbReference type="GO" id="GO:0006285">
    <property type="term" value="P:base-excision repair, AP site formation"/>
    <property type="evidence" value="ECO:0007669"/>
    <property type="project" value="TreeGrafter"/>
</dbReference>
<dbReference type="GO" id="GO:0032993">
    <property type="term" value="C:protein-DNA complex"/>
    <property type="evidence" value="ECO:0007669"/>
    <property type="project" value="TreeGrafter"/>
</dbReference>
<accession>A0A6M1SZJ9</accession>
<feature type="domain" description="HhH-GPD" evidence="7">
    <location>
        <begin position="134"/>
        <end position="299"/>
    </location>
</feature>
<keyword evidence="5" id="KW-0378">Hydrolase</keyword>
<dbReference type="EC" id="3.2.2.21" evidence="3"/>
<dbReference type="RefSeq" id="WP_165265525.1">
    <property type="nucleotide sequence ID" value="NZ_JAALLS010000002.1"/>
</dbReference>